<dbReference type="PROSITE" id="PS51704">
    <property type="entry name" value="GP_PDE"/>
    <property type="match status" value="1"/>
</dbReference>
<protein>
    <submittedName>
        <fullName evidence="3">Glycerophosphoryl diester phosphodiesterase</fullName>
        <ecNumber evidence="3">3.1.4.46</ecNumber>
    </submittedName>
</protein>
<dbReference type="Gene3D" id="3.20.20.190">
    <property type="entry name" value="Phosphatidylinositol (PI) phosphodiesterase"/>
    <property type="match status" value="1"/>
</dbReference>
<keyword evidence="3" id="KW-0378">Hydrolase</keyword>
<dbReference type="Proteomes" id="UP000565579">
    <property type="component" value="Unassembled WGS sequence"/>
</dbReference>
<sequence>MFRRLAVLIATSLSLTILPLATPAGAATVLDIAHRGASAYAPENTIAAFELAATQGADLFELDVQETKDHELVLMHDTTLSRTTDAEQVFPGLSPWNVGDLTLDQIRELDAGSWLSGKYDGERVPTLGEALREMSGSGLGLLLEIKAPERYAGIEARIAAELRRHPAWLAPGKLVVQSFDWDSMRTFDRLLPEVPIGLLGTPSTGELPGLAEFADQINPPYTTLTASYVRRVHALGLDVLTWTVDSPTAMRRMIAYKVDGIITNRPDVLRDVLDS</sequence>
<comment type="caution">
    <text evidence="3">The sequence shown here is derived from an EMBL/GenBank/DDBJ whole genome shotgun (WGS) entry which is preliminary data.</text>
</comment>
<proteinExistence type="predicted"/>
<dbReference type="GO" id="GO:0006629">
    <property type="term" value="P:lipid metabolic process"/>
    <property type="evidence" value="ECO:0007669"/>
    <property type="project" value="InterPro"/>
</dbReference>
<dbReference type="InterPro" id="IPR017946">
    <property type="entry name" value="PLC-like_Pdiesterase_TIM-brl"/>
</dbReference>
<dbReference type="AlphaFoldDB" id="A0A7X0TXN1"/>
<evidence type="ECO:0000313" key="4">
    <source>
        <dbReference type="Proteomes" id="UP000565579"/>
    </source>
</evidence>
<feature type="signal peptide" evidence="1">
    <location>
        <begin position="1"/>
        <end position="26"/>
    </location>
</feature>
<accession>A0A7X0TXN1</accession>
<dbReference type="RefSeq" id="WP_185102348.1">
    <property type="nucleotide sequence ID" value="NZ_BAAAXY010000290.1"/>
</dbReference>
<evidence type="ECO:0000313" key="3">
    <source>
        <dbReference type="EMBL" id="MBB6547742.1"/>
    </source>
</evidence>
<dbReference type="Pfam" id="PF03009">
    <property type="entry name" value="GDPD"/>
    <property type="match status" value="1"/>
</dbReference>
<dbReference type="EMBL" id="JACHMI010000001">
    <property type="protein sequence ID" value="MBB6547742.1"/>
    <property type="molecule type" value="Genomic_DNA"/>
</dbReference>
<feature type="domain" description="GP-PDE" evidence="2">
    <location>
        <begin position="29"/>
        <end position="273"/>
    </location>
</feature>
<feature type="chain" id="PRO_5030826069" evidence="1">
    <location>
        <begin position="27"/>
        <end position="275"/>
    </location>
</feature>
<name>A0A7X0TXN1_9ACTN</name>
<gene>
    <name evidence="3" type="ORF">HD593_002537</name>
</gene>
<organism evidence="3 4">
    <name type="scientific">Nonomuraea rubra</name>
    <dbReference type="NCBI Taxonomy" id="46180"/>
    <lineage>
        <taxon>Bacteria</taxon>
        <taxon>Bacillati</taxon>
        <taxon>Actinomycetota</taxon>
        <taxon>Actinomycetes</taxon>
        <taxon>Streptosporangiales</taxon>
        <taxon>Streptosporangiaceae</taxon>
        <taxon>Nonomuraea</taxon>
    </lineage>
</organism>
<keyword evidence="4" id="KW-1185">Reference proteome</keyword>
<dbReference type="GO" id="GO:0008889">
    <property type="term" value="F:glycerophosphodiester phosphodiesterase activity"/>
    <property type="evidence" value="ECO:0007669"/>
    <property type="project" value="UniProtKB-EC"/>
</dbReference>
<keyword evidence="1" id="KW-0732">Signal</keyword>
<dbReference type="InterPro" id="IPR030395">
    <property type="entry name" value="GP_PDE_dom"/>
</dbReference>
<evidence type="ECO:0000259" key="2">
    <source>
        <dbReference type="PROSITE" id="PS51704"/>
    </source>
</evidence>
<reference evidence="3 4" key="1">
    <citation type="submission" date="2020-08" db="EMBL/GenBank/DDBJ databases">
        <title>Sequencing the genomes of 1000 actinobacteria strains.</title>
        <authorList>
            <person name="Klenk H.-P."/>
        </authorList>
    </citation>
    <scope>NUCLEOTIDE SEQUENCE [LARGE SCALE GENOMIC DNA]</scope>
    <source>
        <strain evidence="3 4">DSM 43768</strain>
    </source>
</reference>
<dbReference type="PANTHER" id="PTHR46211:SF1">
    <property type="entry name" value="GLYCEROPHOSPHODIESTER PHOSPHODIESTERASE, CYTOPLASMIC"/>
    <property type="match status" value="1"/>
</dbReference>
<dbReference type="EC" id="3.1.4.46" evidence="3"/>
<dbReference type="SUPFAM" id="SSF51695">
    <property type="entry name" value="PLC-like phosphodiesterases"/>
    <property type="match status" value="1"/>
</dbReference>
<evidence type="ECO:0000256" key="1">
    <source>
        <dbReference type="SAM" id="SignalP"/>
    </source>
</evidence>
<dbReference type="PANTHER" id="PTHR46211">
    <property type="entry name" value="GLYCEROPHOSPHORYL DIESTER PHOSPHODIESTERASE"/>
    <property type="match status" value="1"/>
</dbReference>